<keyword evidence="1" id="KW-1133">Transmembrane helix</keyword>
<accession>A0A2M7U2J0</accession>
<organism evidence="2 3">
    <name type="scientific">Candidatus Roizmanbacteria bacterium CG_4_10_14_0_2_um_filter_36_9</name>
    <dbReference type="NCBI Taxonomy" id="1974823"/>
    <lineage>
        <taxon>Bacteria</taxon>
        <taxon>Candidatus Roizmaniibacteriota</taxon>
    </lineage>
</organism>
<feature type="transmembrane region" description="Helical" evidence="1">
    <location>
        <begin position="48"/>
        <end position="69"/>
    </location>
</feature>
<evidence type="ECO:0000313" key="2">
    <source>
        <dbReference type="EMBL" id="PIZ64540.1"/>
    </source>
</evidence>
<keyword evidence="1" id="KW-0812">Transmembrane</keyword>
<feature type="transmembrane region" description="Helical" evidence="1">
    <location>
        <begin position="21"/>
        <end position="42"/>
    </location>
</feature>
<sequence length="71" mass="8065">MSLILWVVSIIMKIELSYQQIYHLGIHALTVPMIITSVLGIFGMQTGMLFTSSFLLFMVYVLSKLDLVVKK</sequence>
<dbReference type="AlphaFoldDB" id="A0A2M7U2J0"/>
<protein>
    <submittedName>
        <fullName evidence="2">Uncharacterized protein</fullName>
    </submittedName>
</protein>
<reference evidence="3" key="1">
    <citation type="submission" date="2017-09" db="EMBL/GenBank/DDBJ databases">
        <title>Depth-based differentiation of microbial function through sediment-hosted aquifers and enrichment of novel symbionts in the deep terrestrial subsurface.</title>
        <authorList>
            <person name="Probst A.J."/>
            <person name="Ladd B."/>
            <person name="Jarett J.K."/>
            <person name="Geller-Mcgrath D.E."/>
            <person name="Sieber C.M.K."/>
            <person name="Emerson J.B."/>
            <person name="Anantharaman K."/>
            <person name="Thomas B.C."/>
            <person name="Malmstrom R."/>
            <person name="Stieglmeier M."/>
            <person name="Klingl A."/>
            <person name="Woyke T."/>
            <person name="Ryan C.M."/>
            <person name="Banfield J.F."/>
        </authorList>
    </citation>
    <scope>NUCLEOTIDE SEQUENCE [LARGE SCALE GENOMIC DNA]</scope>
</reference>
<gene>
    <name evidence="2" type="ORF">COY14_04545</name>
</gene>
<keyword evidence="1" id="KW-0472">Membrane</keyword>
<comment type="caution">
    <text evidence="2">The sequence shown here is derived from an EMBL/GenBank/DDBJ whole genome shotgun (WGS) entry which is preliminary data.</text>
</comment>
<evidence type="ECO:0000313" key="3">
    <source>
        <dbReference type="Proteomes" id="UP000230027"/>
    </source>
</evidence>
<dbReference type="Proteomes" id="UP000230027">
    <property type="component" value="Unassembled WGS sequence"/>
</dbReference>
<evidence type="ECO:0000256" key="1">
    <source>
        <dbReference type="SAM" id="Phobius"/>
    </source>
</evidence>
<dbReference type="EMBL" id="PFOD01000077">
    <property type="protein sequence ID" value="PIZ64540.1"/>
    <property type="molecule type" value="Genomic_DNA"/>
</dbReference>
<proteinExistence type="predicted"/>
<name>A0A2M7U2J0_9BACT</name>